<sequence length="340" mass="35833">METEGHGFIPADVGYAWVIVAGSFLIQLCAVGVPGGFGVYLNFYSTQVFPDEKVAKIALIGTLIPFVIGIFSVASGWLCDKFGVRVCIVAGAFATAIAHVLASLGTRVWHLILTQGVLYGVGGALVYIPAIMLVTEWFEKRQGLAVGIGAAGGGVGGALFTQVNSRLLLALGHVWTLRLNGAFHLLALLLVAATVRRREQTDKGSENTKSLVLNGSLIWFAAACLFGGIGYLNPLHFVMQHAASLNMTTAEGGYILIAMNLGSGVGRVSMGLLGDYTGLMKSYMLAICLSILASVMWLFSTKFAVMLIFGIVYGISSGGYVGSFGAACSILFGNLNCFHV</sequence>
<dbReference type="Proteomes" id="UP001165960">
    <property type="component" value="Unassembled WGS sequence"/>
</dbReference>
<accession>A0ACC2RTK4</accession>
<name>A0ACC2RTK4_9FUNG</name>
<evidence type="ECO:0000313" key="1">
    <source>
        <dbReference type="EMBL" id="KAJ9053363.1"/>
    </source>
</evidence>
<comment type="caution">
    <text evidence="1">The sequence shown here is derived from an EMBL/GenBank/DDBJ whole genome shotgun (WGS) entry which is preliminary data.</text>
</comment>
<evidence type="ECO:0000313" key="2">
    <source>
        <dbReference type="Proteomes" id="UP001165960"/>
    </source>
</evidence>
<reference evidence="1" key="1">
    <citation type="submission" date="2022-04" db="EMBL/GenBank/DDBJ databases">
        <title>Genome of the entomopathogenic fungus Entomophthora muscae.</title>
        <authorList>
            <person name="Elya C."/>
            <person name="Lovett B.R."/>
            <person name="Lee E."/>
            <person name="Macias A.M."/>
            <person name="Hajek A.E."/>
            <person name="De Bivort B.L."/>
            <person name="Kasson M.T."/>
            <person name="De Fine Licht H.H."/>
            <person name="Stajich J.E."/>
        </authorList>
    </citation>
    <scope>NUCLEOTIDE SEQUENCE</scope>
    <source>
        <strain evidence="1">Berkeley</strain>
    </source>
</reference>
<protein>
    <submittedName>
        <fullName evidence="1">Uncharacterized protein</fullName>
    </submittedName>
</protein>
<dbReference type="EMBL" id="QTSX02006526">
    <property type="protein sequence ID" value="KAJ9053363.1"/>
    <property type="molecule type" value="Genomic_DNA"/>
</dbReference>
<gene>
    <name evidence="1" type="ORF">DSO57_1024879</name>
</gene>
<proteinExistence type="predicted"/>
<organism evidence="1 2">
    <name type="scientific">Entomophthora muscae</name>
    <dbReference type="NCBI Taxonomy" id="34485"/>
    <lineage>
        <taxon>Eukaryota</taxon>
        <taxon>Fungi</taxon>
        <taxon>Fungi incertae sedis</taxon>
        <taxon>Zoopagomycota</taxon>
        <taxon>Entomophthoromycotina</taxon>
        <taxon>Entomophthoromycetes</taxon>
        <taxon>Entomophthorales</taxon>
        <taxon>Entomophthoraceae</taxon>
        <taxon>Entomophthora</taxon>
    </lineage>
</organism>
<keyword evidence="2" id="KW-1185">Reference proteome</keyword>